<dbReference type="InterPro" id="IPR014016">
    <property type="entry name" value="UvrD-like_ATP-bd"/>
</dbReference>
<dbReference type="AlphaFoldDB" id="A0A0R1VJK4"/>
<name>A0A0R1VJK4_9LACO</name>
<dbReference type="Pfam" id="PF13538">
    <property type="entry name" value="UvrD_C_2"/>
    <property type="match status" value="1"/>
</dbReference>
<dbReference type="GO" id="GO:0000725">
    <property type="term" value="P:recombinational repair"/>
    <property type="evidence" value="ECO:0007669"/>
    <property type="project" value="TreeGrafter"/>
</dbReference>
<keyword evidence="4 5" id="KW-0067">ATP-binding</keyword>
<evidence type="ECO:0000256" key="4">
    <source>
        <dbReference type="ARBA" id="ARBA00022840"/>
    </source>
</evidence>
<dbReference type="GO" id="GO:0043138">
    <property type="term" value="F:3'-5' DNA helicase activity"/>
    <property type="evidence" value="ECO:0007669"/>
    <property type="project" value="TreeGrafter"/>
</dbReference>
<keyword evidence="2 5" id="KW-0378">Hydrolase</keyword>
<dbReference type="RefSeq" id="WP_057871559.1">
    <property type="nucleotide sequence ID" value="NZ_AZGB01000016.1"/>
</dbReference>
<reference evidence="8 9" key="1">
    <citation type="journal article" date="2015" name="Genome Announc.">
        <title>Expanding the biotechnology potential of lactobacilli through comparative genomics of 213 strains and associated genera.</title>
        <authorList>
            <person name="Sun Z."/>
            <person name="Harris H.M."/>
            <person name="McCann A."/>
            <person name="Guo C."/>
            <person name="Argimon S."/>
            <person name="Zhang W."/>
            <person name="Yang X."/>
            <person name="Jeffery I.B."/>
            <person name="Cooney J.C."/>
            <person name="Kagawa T.F."/>
            <person name="Liu W."/>
            <person name="Song Y."/>
            <person name="Salvetti E."/>
            <person name="Wrobel A."/>
            <person name="Rasinkangas P."/>
            <person name="Parkhill J."/>
            <person name="Rea M.C."/>
            <person name="O'Sullivan O."/>
            <person name="Ritari J."/>
            <person name="Douillard F.P."/>
            <person name="Paul Ross R."/>
            <person name="Yang R."/>
            <person name="Briner A.E."/>
            <person name="Felis G.E."/>
            <person name="de Vos W.M."/>
            <person name="Barrangou R."/>
            <person name="Klaenhammer T.R."/>
            <person name="Caufield P.W."/>
            <person name="Cui Y."/>
            <person name="Zhang H."/>
            <person name="O'Toole P.W."/>
        </authorList>
    </citation>
    <scope>NUCLEOTIDE SEQUENCE [LARGE SCALE GENOMIC DNA]</scope>
    <source>
        <strain evidence="8 9">DSM 18630</strain>
    </source>
</reference>
<evidence type="ECO:0000256" key="6">
    <source>
        <dbReference type="SAM" id="Coils"/>
    </source>
</evidence>
<evidence type="ECO:0000256" key="5">
    <source>
        <dbReference type="PROSITE-ProRule" id="PRU00560"/>
    </source>
</evidence>
<dbReference type="PATRIC" id="fig|1423750.3.peg.815"/>
<dbReference type="OrthoDB" id="9787585at2"/>
<dbReference type="GO" id="GO:0005829">
    <property type="term" value="C:cytosol"/>
    <property type="evidence" value="ECO:0007669"/>
    <property type="project" value="TreeGrafter"/>
</dbReference>
<dbReference type="STRING" id="1423750.FC89_GL000792"/>
<keyword evidence="9" id="KW-1185">Reference proteome</keyword>
<dbReference type="GO" id="GO:0016787">
    <property type="term" value="F:hydrolase activity"/>
    <property type="evidence" value="ECO:0007669"/>
    <property type="project" value="UniProtKB-UniRule"/>
</dbReference>
<dbReference type="PANTHER" id="PTHR11070:SF17">
    <property type="entry name" value="DNA HELICASE IV"/>
    <property type="match status" value="1"/>
</dbReference>
<proteinExistence type="predicted"/>
<keyword evidence="1 5" id="KW-0547">Nucleotide-binding</keyword>
<dbReference type="InterPro" id="IPR048228">
    <property type="entry name" value="HelD_bacillota"/>
</dbReference>
<evidence type="ECO:0000313" key="8">
    <source>
        <dbReference type="EMBL" id="KRM05928.1"/>
    </source>
</evidence>
<evidence type="ECO:0000256" key="1">
    <source>
        <dbReference type="ARBA" id="ARBA00022741"/>
    </source>
</evidence>
<keyword evidence="6" id="KW-0175">Coiled coil</keyword>
<comment type="caution">
    <text evidence="8">The sequence shown here is derived from an EMBL/GenBank/DDBJ whole genome shotgun (WGS) entry which is preliminary data.</text>
</comment>
<dbReference type="EMBL" id="AZGB01000016">
    <property type="protein sequence ID" value="KRM05928.1"/>
    <property type="molecule type" value="Genomic_DNA"/>
</dbReference>
<dbReference type="GO" id="GO:0005524">
    <property type="term" value="F:ATP binding"/>
    <property type="evidence" value="ECO:0007669"/>
    <property type="project" value="UniProtKB-UniRule"/>
</dbReference>
<dbReference type="NCBIfam" id="NF041464">
    <property type="entry name" value="HelD_BACSU"/>
    <property type="match status" value="1"/>
</dbReference>
<evidence type="ECO:0000256" key="3">
    <source>
        <dbReference type="ARBA" id="ARBA00022806"/>
    </source>
</evidence>
<dbReference type="Gene3D" id="3.40.50.300">
    <property type="entry name" value="P-loop containing nucleotide triphosphate hydrolases"/>
    <property type="match status" value="3"/>
</dbReference>
<evidence type="ECO:0000256" key="2">
    <source>
        <dbReference type="ARBA" id="ARBA00022801"/>
    </source>
</evidence>
<dbReference type="SUPFAM" id="SSF52540">
    <property type="entry name" value="P-loop containing nucleoside triphosphate hydrolases"/>
    <property type="match status" value="1"/>
</dbReference>
<protein>
    <submittedName>
        <fullName evidence="8">ATP-dependent DNA helicase</fullName>
    </submittedName>
</protein>
<dbReference type="Proteomes" id="UP000051451">
    <property type="component" value="Unassembled WGS sequence"/>
</dbReference>
<keyword evidence="3 5" id="KW-0347">Helicase</keyword>
<dbReference type="InterPro" id="IPR027417">
    <property type="entry name" value="P-loop_NTPase"/>
</dbReference>
<feature type="domain" description="UvrD-like helicase ATP-binding" evidence="7">
    <location>
        <begin position="208"/>
        <end position="586"/>
    </location>
</feature>
<evidence type="ECO:0000259" key="7">
    <source>
        <dbReference type="PROSITE" id="PS51198"/>
    </source>
</evidence>
<sequence>MENEKKIEQHRVDQVVAKIKTKLMNKTTELNQAQMERSAVERNYGQNAKINTFEIDDQMETNAEVQQQKQLVAKNLQTEDILDHQVKTLKFLSSSPYFGRIDIHETGEPGPETLYIGNASFADEQNNFLIYDWRAPISSIYYNGTLGQVTYQTPGGKQTAKLLKKRQFRIKQGQIKQMFDTNETVGDQLLQAMLSEHSSEYMQNIVATIQQEQNAIIRDTQHDLLLVQGVAGSGKTSAALQRVAFLLYHSRENLKAEQMVLFSPNRLFSNYISEVLPSLGENNLRQVTLAEFFGKRFEGLKIESLFTSFEHQLVKSDPTLDKLNTFKQTAAFIRQVITYAKNLPADLLQFVPLDLAGRTIISQRQIRQLYQATPTGWPATLRYSETKKKLRRLLRQKIQANVNKDWVTDKMQDLSDEQIRSMTAQLGDDPLIIEQALRRQIVTQSYQPLFEAIYNDYFIDIYKQYSLFLAEQDIMAADAFNQQLEFHRLALADCAPLLMLRDTLTGSGQNHQIKQLFIDEMQDYTPAQLLYLKHAFPSAHFTLLGDSEQALYTTAKSAKKVLHELKKDLHFKKAQLVELNKSYRSSQEITLFIREMLPAGQNIQPFSRHGERPEWLITSHDNWKSDLLKQIQSLKTEFTSIAIITQTAQAAEKLQAQLRAQLKTTVLKSDNYKLPDGIIILPVYLAKGLEFDAVIVFNVSESEYPESRRSILYTACSRAMHSLKLLSIDTPAKLIEQVNSATFKKTLLSNQVLK</sequence>
<feature type="coiled-coil region" evidence="6">
    <location>
        <begin position="16"/>
        <end position="43"/>
    </location>
</feature>
<dbReference type="Pfam" id="PF00580">
    <property type="entry name" value="UvrD-helicase"/>
    <property type="match status" value="1"/>
</dbReference>
<dbReference type="GO" id="GO:0003677">
    <property type="term" value="F:DNA binding"/>
    <property type="evidence" value="ECO:0007669"/>
    <property type="project" value="InterPro"/>
</dbReference>
<accession>A0A0R1VJK4</accession>
<dbReference type="InterPro" id="IPR027785">
    <property type="entry name" value="UvrD-like_helicase_C"/>
</dbReference>
<dbReference type="PROSITE" id="PS51198">
    <property type="entry name" value="UVRD_HELICASE_ATP_BIND"/>
    <property type="match status" value="1"/>
</dbReference>
<dbReference type="GeneID" id="98318825"/>
<organism evidence="8 9">
    <name type="scientific">Liquorilactobacillus ghanensis DSM 18630</name>
    <dbReference type="NCBI Taxonomy" id="1423750"/>
    <lineage>
        <taxon>Bacteria</taxon>
        <taxon>Bacillati</taxon>
        <taxon>Bacillota</taxon>
        <taxon>Bacilli</taxon>
        <taxon>Lactobacillales</taxon>
        <taxon>Lactobacillaceae</taxon>
        <taxon>Liquorilactobacillus</taxon>
    </lineage>
</organism>
<dbReference type="PANTHER" id="PTHR11070">
    <property type="entry name" value="UVRD / RECB / PCRA DNA HELICASE FAMILY MEMBER"/>
    <property type="match status" value="1"/>
</dbReference>
<evidence type="ECO:0000313" key="9">
    <source>
        <dbReference type="Proteomes" id="UP000051451"/>
    </source>
</evidence>
<feature type="binding site" evidence="5">
    <location>
        <begin position="229"/>
        <end position="236"/>
    </location>
    <ligand>
        <name>ATP</name>
        <dbReference type="ChEBI" id="CHEBI:30616"/>
    </ligand>
</feature>
<dbReference type="InterPro" id="IPR000212">
    <property type="entry name" value="DNA_helicase_UvrD/REP"/>
</dbReference>
<gene>
    <name evidence="8" type="ORF">FC89_GL000792</name>
</gene>